<feature type="region of interest" description="Disordered" evidence="1">
    <location>
        <begin position="570"/>
        <end position="605"/>
    </location>
</feature>
<proteinExistence type="predicted"/>
<organism evidence="2 3">
    <name type="scientific">Leishmania orientalis</name>
    <dbReference type="NCBI Taxonomy" id="2249476"/>
    <lineage>
        <taxon>Eukaryota</taxon>
        <taxon>Discoba</taxon>
        <taxon>Euglenozoa</taxon>
        <taxon>Kinetoplastea</taxon>
        <taxon>Metakinetoplastina</taxon>
        <taxon>Trypanosomatida</taxon>
        <taxon>Trypanosomatidae</taxon>
        <taxon>Leishmaniinae</taxon>
        <taxon>Leishmania</taxon>
    </lineage>
</organism>
<evidence type="ECO:0000313" key="3">
    <source>
        <dbReference type="Proteomes" id="UP000674143"/>
    </source>
</evidence>
<dbReference type="Proteomes" id="UP000674143">
    <property type="component" value="Unassembled WGS sequence"/>
</dbReference>
<reference evidence="3" key="1">
    <citation type="journal article" date="2021" name="Microbiol. Resour. Announc.">
        <title>LGAAP: Leishmaniinae Genome Assembly and Annotation Pipeline.</title>
        <authorList>
            <person name="Almutairi H."/>
            <person name="Urbaniak M.D."/>
            <person name="Bates M.D."/>
            <person name="Jariyapan N."/>
            <person name="Kwakye-Nuako G."/>
            <person name="Thomaz-Soccol V."/>
            <person name="Al-Salem W.S."/>
            <person name="Dillon R.J."/>
            <person name="Bates P.A."/>
            <person name="Gatherer D."/>
        </authorList>
    </citation>
    <scope>NUCLEOTIDE SEQUENCE [LARGE SCALE GENOMIC DNA]</scope>
</reference>
<dbReference type="EMBL" id="JAFHLR010000035">
    <property type="protein sequence ID" value="KAG5466231.1"/>
    <property type="molecule type" value="Genomic_DNA"/>
</dbReference>
<dbReference type="KEGG" id="loi:92357364"/>
<gene>
    <name evidence="2" type="ORF">LSCM4_01376</name>
</gene>
<evidence type="ECO:0000313" key="2">
    <source>
        <dbReference type="EMBL" id="KAG5466231.1"/>
    </source>
</evidence>
<feature type="compositionally biased region" description="Polar residues" evidence="1">
    <location>
        <begin position="580"/>
        <end position="592"/>
    </location>
</feature>
<keyword evidence="3" id="KW-1185">Reference proteome</keyword>
<dbReference type="RefSeq" id="XP_067059121.1">
    <property type="nucleotide sequence ID" value="XM_067203430.1"/>
</dbReference>
<comment type="caution">
    <text evidence="2">The sequence shown here is derived from an EMBL/GenBank/DDBJ whole genome shotgun (WGS) entry which is preliminary data.</text>
</comment>
<dbReference type="AlphaFoldDB" id="A0A836G1S4"/>
<evidence type="ECO:0000256" key="1">
    <source>
        <dbReference type="SAM" id="MobiDB-lite"/>
    </source>
</evidence>
<protein>
    <submittedName>
        <fullName evidence="2">Uncharacterized protein</fullName>
    </submittedName>
</protein>
<accession>A0A836G1S4</accession>
<name>A0A836G1S4_9TRYP</name>
<reference evidence="3" key="2">
    <citation type="journal article" date="2021" name="Sci. Data">
        <title>Chromosome-scale genome sequencing, assembly and annotation of six genomes from subfamily Leishmaniinae.</title>
        <authorList>
            <person name="Almutairi H."/>
            <person name="Urbaniak M.D."/>
            <person name="Bates M.D."/>
            <person name="Jariyapan N."/>
            <person name="Kwakye-Nuako G."/>
            <person name="Thomaz Soccol V."/>
            <person name="Al-Salem W.S."/>
            <person name="Dillon R.J."/>
            <person name="Bates P.A."/>
            <person name="Gatherer D."/>
        </authorList>
    </citation>
    <scope>NUCLEOTIDE SEQUENCE [LARGE SCALE GENOMIC DNA]</scope>
</reference>
<dbReference type="GeneID" id="92357364"/>
<sequence length="946" mass="100036">MLVRKGSWQVVLCARRPSLLTGGFHLSPTSYLQRTSTACLDSAAAAVTCKSLEKSTLAEANIVHEDTSLSVVLAAPSADVLAMRSGPATAAHETLCHALGTRDAYRIFLALLREQQTTAGTSCSELERLLSDPEVEADSLAAVVCACVAVSLSPLDWPPWVSARFVATGTASIPIAPDHAPTGTGKATGADEAAKGTREAWAAASPLRVTAAGILHRIASRLPSQGACRSASSPCLSLLKWLTLLCGVALAPSSKTALRLSAEAGQVSLDAAGLALATFCASHSLITARSSDESAAAPVCNTRETWWLSLWMELTQPSTQPPSPPPFSLDAVAASPATLVCSSGLLPADLRKKRVSWHLHCLIASKEVHRAAGLLAGLCRDESNAPRGDAAPEAWTRCGAPIPVLASTQAELLSSLTPQLLEAEGIGEQLAQSLVGHLKYAQPQPQPQPQLHWSGSPQSLSFVPTVTANAVLYARMLQYLVASSRRVRSGDSFVRHLHDLSLLLSHGSIYALAASLVPTDQPLKVVMVAAKDTYREGHMQQLVGALRDVVDSLCEEPVPRLAELEATDAAAKDGVASTPRALTTGSGFSSHSVPPPKGTTGRRAAGRTEELDLLERAAASSRGAASWHWREEVLSEVDGTVQAAVHLLTSLLELCSSRKNSLPMRTAEPKWRRELRERTAVRAHKFELLLQELPHAELHALLHTLLGHGYLREGSRLGVSLVKGDQVDLRYYTLPLLGSLYLAVSAWPSTPTPPHSEAFSMSSASSSSASAFAGVEVVAESEKQAVYRMYRRRLELCGAADLNVTPPSHAHGRGCRICCGGEGEHRDGAPALTHYGLDDSGAAATTALVCTPENKLVQALVLASSRPVTSLKSYATAELANCLLNRRVVVAGRGMVVDVESAGVSQGDTICGGTGAVFGPWRCTGMVTWGQESCTARDDRIGVRKG</sequence>